<dbReference type="InterPro" id="IPR036770">
    <property type="entry name" value="Ankyrin_rpt-contain_sf"/>
</dbReference>
<feature type="transmembrane region" description="Helical" evidence="8">
    <location>
        <begin position="877"/>
        <end position="895"/>
    </location>
</feature>
<evidence type="ECO:0000256" key="8">
    <source>
        <dbReference type="SAM" id="Phobius"/>
    </source>
</evidence>
<name>A0A8T0PHB3_PANVG</name>
<keyword evidence="3" id="KW-0677">Repeat</keyword>
<evidence type="ECO:0000256" key="1">
    <source>
        <dbReference type="ARBA" id="ARBA00004141"/>
    </source>
</evidence>
<feature type="transmembrane region" description="Helical" evidence="8">
    <location>
        <begin position="901"/>
        <end position="921"/>
    </location>
</feature>
<evidence type="ECO:0000256" key="5">
    <source>
        <dbReference type="ARBA" id="ARBA00023043"/>
    </source>
</evidence>
<reference evidence="10 11" key="1">
    <citation type="submission" date="2020-05" db="EMBL/GenBank/DDBJ databases">
        <title>WGS assembly of Panicum virgatum.</title>
        <authorList>
            <person name="Lovell J.T."/>
            <person name="Jenkins J."/>
            <person name="Shu S."/>
            <person name="Juenger T.E."/>
            <person name="Schmutz J."/>
        </authorList>
    </citation>
    <scope>NUCLEOTIDE SEQUENCE</scope>
    <source>
        <strain evidence="10">AP13</strain>
        <strain evidence="11">cv. AP13</strain>
    </source>
</reference>
<evidence type="ECO:0000256" key="4">
    <source>
        <dbReference type="ARBA" id="ARBA00022989"/>
    </source>
</evidence>
<dbReference type="PANTHER" id="PTHR24186">
    <property type="entry name" value="PROTEIN PHOSPHATASE 1 REGULATORY SUBUNIT"/>
    <property type="match status" value="1"/>
</dbReference>
<dbReference type="EMBL" id="CM029051">
    <property type="protein sequence ID" value="KAG2560980.1"/>
    <property type="molecule type" value="Genomic_DNA"/>
</dbReference>
<proteinExistence type="predicted"/>
<evidence type="ECO:0000313" key="10">
    <source>
        <dbReference type="EMBL" id="KAG2560980.1"/>
    </source>
</evidence>
<dbReference type="GO" id="GO:0005886">
    <property type="term" value="C:plasma membrane"/>
    <property type="evidence" value="ECO:0007669"/>
    <property type="project" value="TreeGrafter"/>
</dbReference>
<organism evidence="10 11">
    <name type="scientific">Panicum virgatum</name>
    <name type="common">Blackwell switchgrass</name>
    <dbReference type="NCBI Taxonomy" id="38727"/>
    <lineage>
        <taxon>Eukaryota</taxon>
        <taxon>Viridiplantae</taxon>
        <taxon>Streptophyta</taxon>
        <taxon>Embryophyta</taxon>
        <taxon>Tracheophyta</taxon>
        <taxon>Spermatophyta</taxon>
        <taxon>Magnoliopsida</taxon>
        <taxon>Liliopsida</taxon>
        <taxon>Poales</taxon>
        <taxon>Poaceae</taxon>
        <taxon>PACMAD clade</taxon>
        <taxon>Panicoideae</taxon>
        <taxon>Panicodae</taxon>
        <taxon>Paniceae</taxon>
        <taxon>Panicinae</taxon>
        <taxon>Panicum</taxon>
        <taxon>Panicum sect. Hiantes</taxon>
    </lineage>
</organism>
<dbReference type="SUPFAM" id="SSF48403">
    <property type="entry name" value="Ankyrin repeat"/>
    <property type="match status" value="2"/>
</dbReference>
<dbReference type="InterPro" id="IPR026961">
    <property type="entry name" value="PGG_dom"/>
</dbReference>
<keyword evidence="4 8" id="KW-1133">Transmembrane helix</keyword>
<sequence>MDRRLLNAAVSGDATEIVRLALHDPALLLGTTPQGNTCIHIASIHGHEGFCKDVLALSQSLPLLTAVNADGETPLLTAVTRGRPALASLLLRCCKDQQAILIKDKHGCNALHYAIRRGYRALAFELIEAAPDLSKAVNENDESPMFIAAMRNFTHLFDKLLSIPDSADSGACGFNVLHAAVGNGNSVIAKKVMETRPWLARQENESKDTPMHMAANQDSVDVLSALLEHDRSLGYLISTNGAPLLCTAASHGHVDAARVLLKHCPDAPYRNAEGSTCLHVAVSSVKTEFVKFVLGSHQLQHLINMADSRGETALHLANADDSDDEEEEVTSKEKKKIDMALRQHQDIDITVLNNAGNPVSWVADNIASPGASAMDRRLLEAAVTGDTIAMQHLVEHVTGVLYGSTPPGNNCLHISAIHGQEGFCKAVLALNKESLPLLLTAVNASGETPLLTAVTSGHVSVASVLLSYCRDQKLSRAILKQDKHGFNALHHAIRSSHKSLALELIAAEPALSHAVNKYQESAMFMAVMRQNYEDVVDKLLKIPDSAHEGSDGSNALHAAVRNGNSVLAQKIVETRPWLAREKEKSIPNTPLHVAVLFNKIDVLRVLLEHDRSLGYALGSNRGDTPLLVCAAHRGHVGVARELLKHCPDAPYCDTSGWTCLHEAVSTVQREFVQFVLGSPQLRRLINMRDGDGETPLHLAVQKCDPKMVAALLQHHDIDVTVTDNDGDNATWQLSGATKHAKTLYWNEVSMLLLKADPRDETCIYNLHKEAKEKVTNLMRKDIKSLNETYTGNTSLVAILIATITFAAAFTLPGGYSTDAGNEGFPIMAKKVAFQAFLISDTLAMCSSLAVAFICIIAKWEDLEFLIYYRSFTKKLMWFAYMATTTAFATGLYTVLAHHLQWLAVAVCVLTGLLPIVTKLLGEWPILKLRFRLGRTFKSELLDMV</sequence>
<gene>
    <name evidence="10" type="ORF">PVAP13_8KG108000</name>
</gene>
<dbReference type="Gene3D" id="1.25.40.20">
    <property type="entry name" value="Ankyrin repeat-containing domain"/>
    <property type="match status" value="5"/>
</dbReference>
<keyword evidence="5 7" id="KW-0040">ANK repeat</keyword>
<comment type="subcellular location">
    <subcellularLocation>
        <location evidence="1">Membrane</location>
        <topology evidence="1">Multi-pass membrane protein</topology>
    </subcellularLocation>
</comment>
<dbReference type="SMART" id="SM00248">
    <property type="entry name" value="ANK"/>
    <property type="match status" value="18"/>
</dbReference>
<evidence type="ECO:0000259" key="9">
    <source>
        <dbReference type="Pfam" id="PF13962"/>
    </source>
</evidence>
<dbReference type="InterPro" id="IPR002110">
    <property type="entry name" value="Ankyrin_rpt"/>
</dbReference>
<comment type="caution">
    <text evidence="10">The sequence shown here is derived from an EMBL/GenBank/DDBJ whole genome shotgun (WGS) entry which is preliminary data.</text>
</comment>
<dbReference type="EMBL" id="CM029051">
    <property type="protein sequence ID" value="KAG2560982.1"/>
    <property type="molecule type" value="Genomic_DNA"/>
</dbReference>
<keyword evidence="2 8" id="KW-0812">Transmembrane</keyword>
<accession>A0A8T0PHB3</accession>
<feature type="transmembrane region" description="Helical" evidence="8">
    <location>
        <begin position="789"/>
        <end position="811"/>
    </location>
</feature>
<protein>
    <recommendedName>
        <fullName evidence="9">PGG domain-containing protein</fullName>
    </recommendedName>
</protein>
<keyword evidence="6 8" id="KW-0472">Membrane</keyword>
<dbReference type="Pfam" id="PF13962">
    <property type="entry name" value="PGG"/>
    <property type="match status" value="1"/>
</dbReference>
<dbReference type="PROSITE" id="PS50297">
    <property type="entry name" value="ANK_REP_REGION"/>
    <property type="match status" value="1"/>
</dbReference>
<evidence type="ECO:0000256" key="7">
    <source>
        <dbReference type="PROSITE-ProRule" id="PRU00023"/>
    </source>
</evidence>
<dbReference type="PROSITE" id="PS50088">
    <property type="entry name" value="ANK_REPEAT"/>
    <property type="match status" value="1"/>
</dbReference>
<dbReference type="Proteomes" id="UP000823388">
    <property type="component" value="Chromosome 8K"/>
</dbReference>
<evidence type="ECO:0000256" key="3">
    <source>
        <dbReference type="ARBA" id="ARBA00022737"/>
    </source>
</evidence>
<keyword evidence="11" id="KW-1185">Reference proteome</keyword>
<dbReference type="PANTHER" id="PTHR24186:SF54">
    <property type="entry name" value="PGG DOMAIN-CONTAINING PROTEIN"/>
    <property type="match status" value="1"/>
</dbReference>
<dbReference type="AlphaFoldDB" id="A0A8T0PHB3"/>
<evidence type="ECO:0000256" key="2">
    <source>
        <dbReference type="ARBA" id="ARBA00022692"/>
    </source>
</evidence>
<evidence type="ECO:0000256" key="6">
    <source>
        <dbReference type="ARBA" id="ARBA00023136"/>
    </source>
</evidence>
<feature type="transmembrane region" description="Helical" evidence="8">
    <location>
        <begin position="831"/>
        <end position="856"/>
    </location>
</feature>
<feature type="domain" description="PGG" evidence="9">
    <location>
        <begin position="790"/>
        <end position="894"/>
    </location>
</feature>
<dbReference type="Pfam" id="PF00023">
    <property type="entry name" value="Ank"/>
    <property type="match status" value="1"/>
</dbReference>
<evidence type="ECO:0000313" key="11">
    <source>
        <dbReference type="Proteomes" id="UP000823388"/>
    </source>
</evidence>
<feature type="repeat" description="ANK" evidence="7">
    <location>
        <begin position="691"/>
        <end position="724"/>
    </location>
</feature>
<dbReference type="Pfam" id="PF12796">
    <property type="entry name" value="Ank_2"/>
    <property type="match status" value="6"/>
</dbReference>